<dbReference type="EMBL" id="CP124855">
    <property type="protein sequence ID" value="WHF53048.1"/>
    <property type="molecule type" value="Genomic_DNA"/>
</dbReference>
<reference evidence="2 3" key="1">
    <citation type="submission" date="2023-05" db="EMBL/GenBank/DDBJ databases">
        <title>Genomic insight into Chryseobacterium sp. wdc7 isolated forest soil (Gotjawal).</title>
        <authorList>
            <person name="Park S.-J."/>
        </authorList>
    </citation>
    <scope>NUCLEOTIDE SEQUENCE [LARGE SCALE GENOMIC DNA]</scope>
    <source>
        <strain evidence="3">wdc7</strain>
    </source>
</reference>
<dbReference type="InterPro" id="IPR001173">
    <property type="entry name" value="Glyco_trans_2-like"/>
</dbReference>
<keyword evidence="2" id="KW-0328">Glycosyltransferase</keyword>
<gene>
    <name evidence="2" type="ORF">QGN23_07195</name>
</gene>
<keyword evidence="2" id="KW-0808">Transferase</keyword>
<evidence type="ECO:0000313" key="2">
    <source>
        <dbReference type="EMBL" id="WHF53048.1"/>
    </source>
</evidence>
<organism evidence="2 3">
    <name type="scientific">Chryseobacterium gotjawalense</name>
    <dbReference type="NCBI Taxonomy" id="3042315"/>
    <lineage>
        <taxon>Bacteria</taxon>
        <taxon>Pseudomonadati</taxon>
        <taxon>Bacteroidota</taxon>
        <taxon>Flavobacteriia</taxon>
        <taxon>Flavobacteriales</taxon>
        <taxon>Weeksellaceae</taxon>
        <taxon>Chryseobacterium group</taxon>
        <taxon>Chryseobacterium</taxon>
    </lineage>
</organism>
<protein>
    <submittedName>
        <fullName evidence="2">Glycosyltransferase</fullName>
        <ecNumber evidence="2">2.4.-.-</ecNumber>
    </submittedName>
</protein>
<name>A0ABY8RI69_9FLAO</name>
<dbReference type="RefSeq" id="WP_282906299.1">
    <property type="nucleotide sequence ID" value="NZ_CP124855.1"/>
</dbReference>
<evidence type="ECO:0000259" key="1">
    <source>
        <dbReference type="Pfam" id="PF00535"/>
    </source>
</evidence>
<accession>A0ABY8RI69</accession>
<proteinExistence type="predicted"/>
<feature type="domain" description="Glycosyltransferase 2-like" evidence="1">
    <location>
        <begin position="10"/>
        <end position="132"/>
    </location>
</feature>
<evidence type="ECO:0000313" key="3">
    <source>
        <dbReference type="Proteomes" id="UP001241656"/>
    </source>
</evidence>
<dbReference type="PANTHER" id="PTHR22916:SF3">
    <property type="entry name" value="UDP-GLCNAC:BETAGAL BETA-1,3-N-ACETYLGLUCOSAMINYLTRANSFERASE-LIKE PROTEIN 1"/>
    <property type="match status" value="1"/>
</dbReference>
<dbReference type="Gene3D" id="3.90.550.10">
    <property type="entry name" value="Spore Coat Polysaccharide Biosynthesis Protein SpsA, Chain A"/>
    <property type="match status" value="1"/>
</dbReference>
<dbReference type="SUPFAM" id="SSF53448">
    <property type="entry name" value="Nucleotide-diphospho-sugar transferases"/>
    <property type="match status" value="1"/>
</dbReference>
<dbReference type="CDD" id="cd00761">
    <property type="entry name" value="Glyco_tranf_GTA_type"/>
    <property type="match status" value="1"/>
</dbReference>
<dbReference type="InterPro" id="IPR029044">
    <property type="entry name" value="Nucleotide-diphossugar_trans"/>
</dbReference>
<dbReference type="GO" id="GO:0016757">
    <property type="term" value="F:glycosyltransferase activity"/>
    <property type="evidence" value="ECO:0007669"/>
    <property type="project" value="UniProtKB-KW"/>
</dbReference>
<dbReference type="PANTHER" id="PTHR22916">
    <property type="entry name" value="GLYCOSYLTRANSFERASE"/>
    <property type="match status" value="1"/>
</dbReference>
<dbReference type="Proteomes" id="UP001241656">
    <property type="component" value="Chromosome"/>
</dbReference>
<dbReference type="Pfam" id="PF00535">
    <property type="entry name" value="Glycos_transf_2"/>
    <property type="match status" value="1"/>
</dbReference>
<keyword evidence="3" id="KW-1185">Reference proteome</keyword>
<dbReference type="EC" id="2.4.-.-" evidence="2"/>
<sequence>MAPEKPIKLSIIIPTIGRKKELQLLLNSIVKASLPFSFEVVIIDQNPAGFLEELVLSFAGVLPVQHHVVDFKGLSKAKNYGVLHSSGQYVSFPDDDCIVFKNTYPAAFAVLEKTAAALVFGKCIDDHGKDSVLNFQKKPSFLSPKTMAGGFVEATVIADREVLLHFTFDENMGAGTFFGAEEGFDWLYRILTESDYTAYYTPEIHFYHPQVILSKGDLASLNRVFQYRCGTAYLCVKHGLHYKFYKRLIMAQMACYIYFFTNRSNADYYKIEVLALKIGKICSKKKLF</sequence>